<organism evidence="2 3">
    <name type="scientific">Flavobacterium agricola</name>
    <dbReference type="NCBI Taxonomy" id="2870839"/>
    <lineage>
        <taxon>Bacteria</taxon>
        <taxon>Pseudomonadati</taxon>
        <taxon>Bacteroidota</taxon>
        <taxon>Flavobacteriia</taxon>
        <taxon>Flavobacteriales</taxon>
        <taxon>Flavobacteriaceae</taxon>
        <taxon>Flavobacterium</taxon>
    </lineage>
</organism>
<dbReference type="Proteomes" id="UP001163328">
    <property type="component" value="Chromosome"/>
</dbReference>
<gene>
    <name evidence="2" type="ORF">K5I29_11990</name>
</gene>
<dbReference type="InterPro" id="IPR025366">
    <property type="entry name" value="DUF4270"/>
</dbReference>
<feature type="signal peptide" evidence="1">
    <location>
        <begin position="1"/>
        <end position="22"/>
    </location>
</feature>
<dbReference type="EMBL" id="CP081495">
    <property type="protein sequence ID" value="UYW01165.1"/>
    <property type="molecule type" value="Genomic_DNA"/>
</dbReference>
<sequence length="548" mass="60984">MKKKSGLLARFMLAFASIWLVSCDKDFNSLGADLVNDDFMDVAVYSNTSGIESGYLKTGAVATNKLALNNLGAFTHPTLGNSEYHFVTQLALDQYSPDLGQEPTIDSVYMYVPYFSKLASTETSGRRIYTLDSIKGTGTFDLKVYENNYYLSSIDPNATDGVRRYYSNDKPNFDSNKGAVLNTSTNLVQNAQFKFDNSEIALFKRNENGELLNSEGNVISESAPYDQKVVLERFEPGMWLDLDKTYFQNKIFNTNSSNLSSFQSFSNYFRGLYFNVTQDPANQGALATLDFSKGYIQINYSYKNENGDVFKNTLKMTFTGETVSLIENQYTNLPQTSTDKLLVVGGGKGSGATSTDGYITYIDLFGKDAGNGIPEQIDILTNYNWLINEANVTIYVDQDFIGADPKYVPQRLFLYDLNNSSVLVDYSNDTSSNTSDPKKNKGVYSGLLVKSDDNGYYYKFRITEYVKGLIKSQTPMLDAKNKYRLGLSVTEAISLATFTPLLNELAPLTVKQIPTGSVISPLGTVLHGANTAQTDKKIKFEVYYTNPN</sequence>
<feature type="chain" id="PRO_5045111168" evidence="1">
    <location>
        <begin position="23"/>
        <end position="548"/>
    </location>
</feature>
<proteinExistence type="predicted"/>
<reference evidence="2" key="1">
    <citation type="submission" date="2021-08" db="EMBL/GenBank/DDBJ databases">
        <title>Flavobacterium sp. strain CC-SYL302.</title>
        <authorList>
            <person name="Lin S.-Y."/>
            <person name="Lee T.-H."/>
            <person name="Young C.-C."/>
        </authorList>
    </citation>
    <scope>NUCLEOTIDE SEQUENCE</scope>
    <source>
        <strain evidence="2">CC-SYL302</strain>
    </source>
</reference>
<dbReference type="PROSITE" id="PS51257">
    <property type="entry name" value="PROKAR_LIPOPROTEIN"/>
    <property type="match status" value="1"/>
</dbReference>
<accession>A0ABY6M179</accession>
<dbReference type="RefSeq" id="WP_264433578.1">
    <property type="nucleotide sequence ID" value="NZ_CP081495.1"/>
</dbReference>
<dbReference type="Pfam" id="PF14092">
    <property type="entry name" value="DUF4270"/>
    <property type="match status" value="1"/>
</dbReference>
<evidence type="ECO:0000313" key="2">
    <source>
        <dbReference type="EMBL" id="UYW01165.1"/>
    </source>
</evidence>
<evidence type="ECO:0000313" key="3">
    <source>
        <dbReference type="Proteomes" id="UP001163328"/>
    </source>
</evidence>
<name>A0ABY6M179_9FLAO</name>
<keyword evidence="3" id="KW-1185">Reference proteome</keyword>
<evidence type="ECO:0000256" key="1">
    <source>
        <dbReference type="SAM" id="SignalP"/>
    </source>
</evidence>
<protein>
    <submittedName>
        <fullName evidence="2">DUF4270 domain-containing protein</fullName>
    </submittedName>
</protein>
<keyword evidence="1" id="KW-0732">Signal</keyword>